<name>A0A1R2ARV4_9CILI</name>
<accession>A0A1R2ARV4</accession>
<dbReference type="PROSITE" id="PS00675">
    <property type="entry name" value="SIGMA54_INTERACT_1"/>
    <property type="match status" value="1"/>
</dbReference>
<dbReference type="Gene3D" id="3.40.50.300">
    <property type="entry name" value="P-loop containing nucleotide triphosphate hydrolases"/>
    <property type="match status" value="1"/>
</dbReference>
<feature type="region of interest" description="Disordered" evidence="1">
    <location>
        <begin position="152"/>
        <end position="187"/>
    </location>
</feature>
<evidence type="ECO:0000313" key="2">
    <source>
        <dbReference type="EMBL" id="OMJ67222.1"/>
    </source>
</evidence>
<feature type="compositionally biased region" description="Basic and acidic residues" evidence="1">
    <location>
        <begin position="156"/>
        <end position="184"/>
    </location>
</feature>
<protein>
    <submittedName>
        <fullName evidence="2">Uncharacterized protein</fullName>
    </submittedName>
</protein>
<keyword evidence="3" id="KW-1185">Reference proteome</keyword>
<reference evidence="2 3" key="1">
    <citation type="submission" date="2016-11" db="EMBL/GenBank/DDBJ databases">
        <title>The macronuclear genome of Stentor coeruleus: a giant cell with tiny introns.</title>
        <authorList>
            <person name="Slabodnick M."/>
            <person name="Ruby J.G."/>
            <person name="Reiff S.B."/>
            <person name="Swart E.C."/>
            <person name="Gosai S."/>
            <person name="Prabakaran S."/>
            <person name="Witkowska E."/>
            <person name="Larue G.E."/>
            <person name="Fisher S."/>
            <person name="Freeman R.M."/>
            <person name="Gunawardena J."/>
            <person name="Chu W."/>
            <person name="Stover N.A."/>
            <person name="Gregory B.D."/>
            <person name="Nowacki M."/>
            <person name="Derisi J."/>
            <person name="Roy S.W."/>
            <person name="Marshall W.F."/>
            <person name="Sood P."/>
        </authorList>
    </citation>
    <scope>NUCLEOTIDE SEQUENCE [LARGE SCALE GENOMIC DNA]</scope>
    <source>
        <strain evidence="2">WM001</strain>
    </source>
</reference>
<evidence type="ECO:0000313" key="3">
    <source>
        <dbReference type="Proteomes" id="UP000187209"/>
    </source>
</evidence>
<sequence length="450" mass="51653">MGNYLCCCICLNKADDEVILEKNKSQSSSSNKGPGVKIKSPPTQYYPNDFKQITIKNSNLEDKNKVKEDKDFLEIKPSVYVIEESKEKDHLEQDNEKLLLKEYSSEKYDLVNDIKSNDDDFLQKAYQNENLLQDDKVPLKNVIIENHDSSVNQISNDDKTDKSNILENHDEDKLSSQNNKKEPLAKPISEDYDLEVNQINEEIKNEKVNILENINQEANFLSLRGKVIMVIGETGTGKSSILNLLGNTLENTDIKDMKIYFKLKKIPILSDEIYTINDKRVKTIHQSKIIHTNSIRIVEIKTPLTNNNFTLIDTPGILSETNGSADEQFIEIIKELLNVVKKIDCLIFLEKSNSEACSRSIEETISRLEEVFSKKVSLIVPVFTFYPGSLVFDKDNIPFTKEMKSEKTFKINNMIFGYTHEDRVSKAGKLNKIYEKLKKIMEKIMDIVDN</sequence>
<comment type="caution">
    <text evidence="2">The sequence shown here is derived from an EMBL/GenBank/DDBJ whole genome shotgun (WGS) entry which is preliminary data.</text>
</comment>
<evidence type="ECO:0000256" key="1">
    <source>
        <dbReference type="SAM" id="MobiDB-lite"/>
    </source>
</evidence>
<dbReference type="OrthoDB" id="302956at2759"/>
<dbReference type="Proteomes" id="UP000187209">
    <property type="component" value="Unassembled WGS sequence"/>
</dbReference>
<dbReference type="AlphaFoldDB" id="A0A1R2ARV4"/>
<dbReference type="InterPro" id="IPR027417">
    <property type="entry name" value="P-loop_NTPase"/>
</dbReference>
<proteinExistence type="predicted"/>
<feature type="region of interest" description="Disordered" evidence="1">
    <location>
        <begin position="23"/>
        <end position="43"/>
    </location>
</feature>
<organism evidence="2 3">
    <name type="scientific">Stentor coeruleus</name>
    <dbReference type="NCBI Taxonomy" id="5963"/>
    <lineage>
        <taxon>Eukaryota</taxon>
        <taxon>Sar</taxon>
        <taxon>Alveolata</taxon>
        <taxon>Ciliophora</taxon>
        <taxon>Postciliodesmatophora</taxon>
        <taxon>Heterotrichea</taxon>
        <taxon>Heterotrichida</taxon>
        <taxon>Stentoridae</taxon>
        <taxon>Stentor</taxon>
    </lineage>
</organism>
<dbReference type="InterPro" id="IPR025662">
    <property type="entry name" value="Sigma_54_int_dom_ATP-bd_1"/>
</dbReference>
<gene>
    <name evidence="2" type="ORF">SteCoe_35677</name>
</gene>
<dbReference type="SUPFAM" id="SSF52540">
    <property type="entry name" value="P-loop containing nucleoside triphosphate hydrolases"/>
    <property type="match status" value="1"/>
</dbReference>
<dbReference type="EMBL" id="MPUH01001542">
    <property type="protein sequence ID" value="OMJ67222.1"/>
    <property type="molecule type" value="Genomic_DNA"/>
</dbReference>